<gene>
    <name evidence="2" type="ORF">GCM10009817_05940</name>
</gene>
<evidence type="ECO:0000256" key="1">
    <source>
        <dbReference type="SAM" id="SignalP"/>
    </source>
</evidence>
<feature type="chain" id="PRO_5047398270" description="3-methyladenine DNA glycosylase" evidence="1">
    <location>
        <begin position="22"/>
        <end position="340"/>
    </location>
</feature>
<proteinExistence type="predicted"/>
<feature type="signal peptide" evidence="1">
    <location>
        <begin position="1"/>
        <end position="21"/>
    </location>
</feature>
<reference evidence="2 3" key="1">
    <citation type="journal article" date="2019" name="Int. J. Syst. Evol. Microbiol.">
        <title>The Global Catalogue of Microorganisms (GCM) 10K type strain sequencing project: providing services to taxonomists for standard genome sequencing and annotation.</title>
        <authorList>
            <consortium name="The Broad Institute Genomics Platform"/>
            <consortium name="The Broad Institute Genome Sequencing Center for Infectious Disease"/>
            <person name="Wu L."/>
            <person name="Ma J."/>
        </authorList>
    </citation>
    <scope>NUCLEOTIDE SEQUENCE [LARGE SCALE GENOMIC DNA]</scope>
    <source>
        <strain evidence="2 3">JCM 15628</strain>
    </source>
</reference>
<evidence type="ECO:0008006" key="4">
    <source>
        <dbReference type="Google" id="ProtNLM"/>
    </source>
</evidence>
<evidence type="ECO:0000313" key="3">
    <source>
        <dbReference type="Proteomes" id="UP001500013"/>
    </source>
</evidence>
<name>A0ABN2RGL3_9MICO</name>
<protein>
    <recommendedName>
        <fullName evidence="4">3-methyladenine DNA glycosylase</fullName>
    </recommendedName>
</protein>
<organism evidence="2 3">
    <name type="scientific">Terrabacter lapilli</name>
    <dbReference type="NCBI Taxonomy" id="436231"/>
    <lineage>
        <taxon>Bacteria</taxon>
        <taxon>Bacillati</taxon>
        <taxon>Actinomycetota</taxon>
        <taxon>Actinomycetes</taxon>
        <taxon>Micrococcales</taxon>
        <taxon>Intrasporangiaceae</taxon>
        <taxon>Terrabacter</taxon>
    </lineage>
</organism>
<keyword evidence="1" id="KW-0732">Signal</keyword>
<keyword evidence="3" id="KW-1185">Reference proteome</keyword>
<accession>A0ABN2RGL3</accession>
<comment type="caution">
    <text evidence="2">The sequence shown here is derived from an EMBL/GenBank/DDBJ whole genome shotgun (WGS) entry which is preliminary data.</text>
</comment>
<dbReference type="EMBL" id="BAAAPU010000003">
    <property type="protein sequence ID" value="GAA1968796.1"/>
    <property type="molecule type" value="Genomic_DNA"/>
</dbReference>
<dbReference type="Proteomes" id="UP001500013">
    <property type="component" value="Unassembled WGS sequence"/>
</dbReference>
<evidence type="ECO:0000313" key="2">
    <source>
        <dbReference type="EMBL" id="GAA1968796.1"/>
    </source>
</evidence>
<sequence length="340" mass="37463">MAALVAAFAAALAALAAAALAAAALAAAAFAPAEDCGTAALLAYPRRVHVMGEAEWRERTATHEARVDSATAAHLARRRDHRKQPVEDFLFTYYSFKPAQLRRWHPGAGTALSGADTAPHSGWRFYAVAGGRVFVDVDAFLSARGDTLRFVRELLVRTAGRPARFGCFGLHEWAMVYRLDASDVRHSGWPLRLGASGTDAVVESHQVACSHFDAFRFFTPDAAPRNALRPTRESQPDLEQPGCLHAGMDLYKWAHKLVPVVPSELVMDCFELARDIRSLDMRAAPYDLRELGYEPVRIETPEGKAQYAAEQRAFARRGQVLRERLITACDEIMQSAREST</sequence>